<feature type="transmembrane region" description="Helical" evidence="1">
    <location>
        <begin position="31"/>
        <end position="52"/>
    </location>
</feature>
<organism evidence="2 3">
    <name type="scientific">Ophiobolus disseminans</name>
    <dbReference type="NCBI Taxonomy" id="1469910"/>
    <lineage>
        <taxon>Eukaryota</taxon>
        <taxon>Fungi</taxon>
        <taxon>Dikarya</taxon>
        <taxon>Ascomycota</taxon>
        <taxon>Pezizomycotina</taxon>
        <taxon>Dothideomycetes</taxon>
        <taxon>Pleosporomycetidae</taxon>
        <taxon>Pleosporales</taxon>
        <taxon>Pleosporineae</taxon>
        <taxon>Phaeosphaeriaceae</taxon>
        <taxon>Ophiobolus</taxon>
    </lineage>
</organism>
<feature type="transmembrane region" description="Helical" evidence="1">
    <location>
        <begin position="109"/>
        <end position="127"/>
    </location>
</feature>
<dbReference type="EMBL" id="MU006222">
    <property type="protein sequence ID" value="KAF2828522.1"/>
    <property type="molecule type" value="Genomic_DNA"/>
</dbReference>
<dbReference type="Proteomes" id="UP000799424">
    <property type="component" value="Unassembled WGS sequence"/>
</dbReference>
<keyword evidence="1" id="KW-0812">Transmembrane</keyword>
<evidence type="ECO:0000256" key="1">
    <source>
        <dbReference type="SAM" id="Phobius"/>
    </source>
</evidence>
<name>A0A6A7A5E3_9PLEO</name>
<evidence type="ECO:0000313" key="3">
    <source>
        <dbReference type="Proteomes" id="UP000799424"/>
    </source>
</evidence>
<gene>
    <name evidence="2" type="ORF">CC86DRAFT_465320</name>
</gene>
<proteinExistence type="predicted"/>
<reference evidence="2" key="1">
    <citation type="journal article" date="2020" name="Stud. Mycol.">
        <title>101 Dothideomycetes genomes: a test case for predicting lifestyles and emergence of pathogens.</title>
        <authorList>
            <person name="Haridas S."/>
            <person name="Albert R."/>
            <person name="Binder M."/>
            <person name="Bloem J."/>
            <person name="Labutti K."/>
            <person name="Salamov A."/>
            <person name="Andreopoulos B."/>
            <person name="Baker S."/>
            <person name="Barry K."/>
            <person name="Bills G."/>
            <person name="Bluhm B."/>
            <person name="Cannon C."/>
            <person name="Castanera R."/>
            <person name="Culley D."/>
            <person name="Daum C."/>
            <person name="Ezra D."/>
            <person name="Gonzalez J."/>
            <person name="Henrissat B."/>
            <person name="Kuo A."/>
            <person name="Liang C."/>
            <person name="Lipzen A."/>
            <person name="Lutzoni F."/>
            <person name="Magnuson J."/>
            <person name="Mondo S."/>
            <person name="Nolan M."/>
            <person name="Ohm R."/>
            <person name="Pangilinan J."/>
            <person name="Park H.-J."/>
            <person name="Ramirez L."/>
            <person name="Alfaro M."/>
            <person name="Sun H."/>
            <person name="Tritt A."/>
            <person name="Yoshinaga Y."/>
            <person name="Zwiers L.-H."/>
            <person name="Turgeon B."/>
            <person name="Goodwin S."/>
            <person name="Spatafora J."/>
            <person name="Crous P."/>
            <person name="Grigoriev I."/>
        </authorList>
    </citation>
    <scope>NUCLEOTIDE SEQUENCE</scope>
    <source>
        <strain evidence="2">CBS 113818</strain>
    </source>
</reference>
<keyword evidence="3" id="KW-1185">Reference proteome</keyword>
<feature type="transmembrane region" description="Helical" evidence="1">
    <location>
        <begin position="58"/>
        <end position="88"/>
    </location>
</feature>
<sequence>MALTSATTLPTAVTTTSSLHPRLTIRDRLRFVLFLVIPIYARLCILPSLFSAFGHICIIGTIGICIAQFSGGIVSLGQVGDVACGLAISSFPGWGKLYSLTAWVLDIEGWRGIVIHWAFVATCLIFLLPENYGSDVKTLSAEYKHAYPLFGTYTGIFSAFIVRCFFWRREYSWYNVLIVWAILTSFVECFYLIRLNYICLCRSGKTVRENSWPYKDMFKKPWQFTDGYGKELTMKETLQWHSTGSIRPKT</sequence>
<evidence type="ECO:0000313" key="2">
    <source>
        <dbReference type="EMBL" id="KAF2828522.1"/>
    </source>
</evidence>
<keyword evidence="1" id="KW-0472">Membrane</keyword>
<feature type="transmembrane region" description="Helical" evidence="1">
    <location>
        <begin position="147"/>
        <end position="166"/>
    </location>
</feature>
<dbReference type="OrthoDB" id="3791307at2759"/>
<keyword evidence="1" id="KW-1133">Transmembrane helix</keyword>
<accession>A0A6A7A5E3</accession>
<protein>
    <submittedName>
        <fullName evidence="2">Uncharacterized protein</fullName>
    </submittedName>
</protein>
<dbReference type="AlphaFoldDB" id="A0A6A7A5E3"/>
<feature type="transmembrane region" description="Helical" evidence="1">
    <location>
        <begin position="173"/>
        <end position="193"/>
    </location>
</feature>